<organism evidence="1 2">
    <name type="scientific">Methylopila henanensis</name>
    <dbReference type="NCBI Taxonomy" id="873516"/>
    <lineage>
        <taxon>Bacteria</taxon>
        <taxon>Pseudomonadati</taxon>
        <taxon>Pseudomonadota</taxon>
        <taxon>Alphaproteobacteria</taxon>
        <taxon>Hyphomicrobiales</taxon>
        <taxon>Methylopilaceae</taxon>
        <taxon>Methylopila</taxon>
    </lineage>
</organism>
<dbReference type="InterPro" id="IPR027417">
    <property type="entry name" value="P-loop_NTPase"/>
</dbReference>
<dbReference type="Pfam" id="PF13469">
    <property type="entry name" value="Sulfotransfer_3"/>
    <property type="match status" value="1"/>
</dbReference>
<keyword evidence="2" id="KW-1185">Reference proteome</keyword>
<keyword evidence="1" id="KW-0808">Transferase</keyword>
<dbReference type="Gene3D" id="3.40.50.300">
    <property type="entry name" value="P-loop containing nucleotide triphosphate hydrolases"/>
    <property type="match status" value="1"/>
</dbReference>
<dbReference type="SUPFAM" id="SSF52540">
    <property type="entry name" value="P-loop containing nucleoside triphosphate hydrolases"/>
    <property type="match status" value="1"/>
</dbReference>
<comment type="caution">
    <text evidence="1">The sequence shown here is derived from an EMBL/GenBank/DDBJ whole genome shotgun (WGS) entry which is preliminary data.</text>
</comment>
<sequence length="297" mass="33324">MPDDWSVTLPPVLIVGFWRSGTTLLHEMLAADRSFAAPSLIDVLCPADAPYLRKAKLSLTGAIATLMPATRVVDSVAVTPRSPQEEEAALCHLGAPSSFAAAYFPKRREAILEEALFFDGAPDARERWRAAHDHFMRLLTVKYPGRRILLKNPSNSTRIPDLLALYPRALFVRIDRDPAEVVPSFQRMTDVANEAFSLQGRAPPLDREAAIRFHARVMAKLDADWPKITPERRVEVRYETFAPSPLRGVDAIYESLGLERSVEARRRQKRFWLRRGRTWSPPAIAAAQARPSLPLSP</sequence>
<name>A0ABW4K8P3_9HYPH</name>
<dbReference type="PANTHER" id="PTHR36451:SF1">
    <property type="entry name" value="OMEGA-HYDROXY-BETA-DIHYDROMENAQUINONE-9 SULFOTRANSFERASE STF3"/>
    <property type="match status" value="1"/>
</dbReference>
<dbReference type="InterPro" id="IPR052736">
    <property type="entry name" value="Stf3_sulfotransferase"/>
</dbReference>
<dbReference type="EMBL" id="JBHUER010000003">
    <property type="protein sequence ID" value="MFD1702430.1"/>
    <property type="molecule type" value="Genomic_DNA"/>
</dbReference>
<accession>A0ABW4K8P3</accession>
<dbReference type="EC" id="2.8.2.-" evidence="1"/>
<evidence type="ECO:0000313" key="2">
    <source>
        <dbReference type="Proteomes" id="UP001597308"/>
    </source>
</evidence>
<proteinExistence type="predicted"/>
<dbReference type="PANTHER" id="PTHR36451">
    <property type="entry name" value="PAPS-DEPENDENT SULFOTRANSFERASE STF3"/>
    <property type="match status" value="1"/>
</dbReference>
<dbReference type="GO" id="GO:0016740">
    <property type="term" value="F:transferase activity"/>
    <property type="evidence" value="ECO:0007669"/>
    <property type="project" value="UniProtKB-KW"/>
</dbReference>
<protein>
    <submittedName>
        <fullName evidence="1">Sulfotransferase family protein</fullName>
        <ecNumber evidence="1">2.8.2.-</ecNumber>
    </submittedName>
</protein>
<dbReference type="RefSeq" id="WP_378797732.1">
    <property type="nucleotide sequence ID" value="NZ_JBHUER010000003.1"/>
</dbReference>
<reference evidence="2" key="1">
    <citation type="journal article" date="2019" name="Int. J. Syst. Evol. Microbiol.">
        <title>The Global Catalogue of Microorganisms (GCM) 10K type strain sequencing project: providing services to taxonomists for standard genome sequencing and annotation.</title>
        <authorList>
            <consortium name="The Broad Institute Genomics Platform"/>
            <consortium name="The Broad Institute Genome Sequencing Center for Infectious Disease"/>
            <person name="Wu L."/>
            <person name="Ma J."/>
        </authorList>
    </citation>
    <scope>NUCLEOTIDE SEQUENCE [LARGE SCALE GENOMIC DNA]</scope>
    <source>
        <strain evidence="2">KCTC 23707</strain>
    </source>
</reference>
<evidence type="ECO:0000313" key="1">
    <source>
        <dbReference type="EMBL" id="MFD1702430.1"/>
    </source>
</evidence>
<dbReference type="Proteomes" id="UP001597308">
    <property type="component" value="Unassembled WGS sequence"/>
</dbReference>
<gene>
    <name evidence="1" type="ORF">ACFSCV_05360</name>
</gene>